<dbReference type="InterPro" id="IPR029058">
    <property type="entry name" value="AB_hydrolase_fold"/>
</dbReference>
<dbReference type="Pfam" id="PF00756">
    <property type="entry name" value="Esterase"/>
    <property type="match status" value="1"/>
</dbReference>
<dbReference type="InterPro" id="IPR000801">
    <property type="entry name" value="Esterase-like"/>
</dbReference>
<dbReference type="GO" id="GO:0016788">
    <property type="term" value="F:hydrolase activity, acting on ester bonds"/>
    <property type="evidence" value="ECO:0007669"/>
    <property type="project" value="TreeGrafter"/>
</dbReference>
<reference evidence="3" key="1">
    <citation type="journal article" date="2023" name="Mol. Phylogenet. Evol.">
        <title>Genome-scale phylogeny and comparative genomics of the fungal order Sordariales.</title>
        <authorList>
            <person name="Hensen N."/>
            <person name="Bonometti L."/>
            <person name="Westerberg I."/>
            <person name="Brannstrom I.O."/>
            <person name="Guillou S."/>
            <person name="Cros-Aarteil S."/>
            <person name="Calhoun S."/>
            <person name="Haridas S."/>
            <person name="Kuo A."/>
            <person name="Mondo S."/>
            <person name="Pangilinan J."/>
            <person name="Riley R."/>
            <person name="LaButti K."/>
            <person name="Andreopoulos B."/>
            <person name="Lipzen A."/>
            <person name="Chen C."/>
            <person name="Yan M."/>
            <person name="Daum C."/>
            <person name="Ng V."/>
            <person name="Clum A."/>
            <person name="Steindorff A."/>
            <person name="Ohm R.A."/>
            <person name="Martin F."/>
            <person name="Silar P."/>
            <person name="Natvig D.O."/>
            <person name="Lalanne C."/>
            <person name="Gautier V."/>
            <person name="Ament-Velasquez S.L."/>
            <person name="Kruys A."/>
            <person name="Hutchinson M.I."/>
            <person name="Powell A.J."/>
            <person name="Barry K."/>
            <person name="Miller A.N."/>
            <person name="Grigoriev I.V."/>
            <person name="Debuchy R."/>
            <person name="Gladieux P."/>
            <person name="Hiltunen Thoren M."/>
            <person name="Johannesson H."/>
        </authorList>
    </citation>
    <scope>NUCLEOTIDE SEQUENCE</scope>
    <source>
        <strain evidence="3">CBS 955.72</strain>
    </source>
</reference>
<evidence type="ECO:0000313" key="4">
    <source>
        <dbReference type="Proteomes" id="UP001275084"/>
    </source>
</evidence>
<comment type="similarity">
    <text evidence="1">Belongs to the esterase D family.</text>
</comment>
<dbReference type="PANTHER" id="PTHR40841">
    <property type="entry name" value="SIDEROPHORE TRIACETYLFUSARININE C ESTERASE"/>
    <property type="match status" value="1"/>
</dbReference>
<reference evidence="3" key="2">
    <citation type="submission" date="2023-06" db="EMBL/GenBank/DDBJ databases">
        <authorList>
            <consortium name="Lawrence Berkeley National Laboratory"/>
            <person name="Haridas S."/>
            <person name="Hensen N."/>
            <person name="Bonometti L."/>
            <person name="Westerberg I."/>
            <person name="Brannstrom I.O."/>
            <person name="Guillou S."/>
            <person name="Cros-Aarteil S."/>
            <person name="Calhoun S."/>
            <person name="Kuo A."/>
            <person name="Mondo S."/>
            <person name="Pangilinan J."/>
            <person name="Riley R."/>
            <person name="Labutti K."/>
            <person name="Andreopoulos B."/>
            <person name="Lipzen A."/>
            <person name="Chen C."/>
            <person name="Yanf M."/>
            <person name="Daum C."/>
            <person name="Ng V."/>
            <person name="Clum A."/>
            <person name="Steindorff A."/>
            <person name="Ohm R."/>
            <person name="Martin F."/>
            <person name="Silar P."/>
            <person name="Natvig D."/>
            <person name="Lalanne C."/>
            <person name="Gautier V."/>
            <person name="Ament-Velasquez S.L."/>
            <person name="Kruys A."/>
            <person name="Hutchinson M.I."/>
            <person name="Powell A.J."/>
            <person name="Barry K."/>
            <person name="Miller A.N."/>
            <person name="Grigoriev I.V."/>
            <person name="Debuchy R."/>
            <person name="Gladieux P."/>
            <person name="Thoren M.H."/>
            <person name="Johannesson H."/>
        </authorList>
    </citation>
    <scope>NUCLEOTIDE SEQUENCE</scope>
    <source>
        <strain evidence="3">CBS 955.72</strain>
    </source>
</reference>
<dbReference type="PANTHER" id="PTHR40841:SF2">
    <property type="entry name" value="SIDEROPHORE-DEGRADING ESTERASE (EUROFUNG)"/>
    <property type="match status" value="1"/>
</dbReference>
<keyword evidence="4" id="KW-1185">Reference proteome</keyword>
<organism evidence="3 4">
    <name type="scientific">Lasiosphaeria hispida</name>
    <dbReference type="NCBI Taxonomy" id="260671"/>
    <lineage>
        <taxon>Eukaryota</taxon>
        <taxon>Fungi</taxon>
        <taxon>Dikarya</taxon>
        <taxon>Ascomycota</taxon>
        <taxon>Pezizomycotina</taxon>
        <taxon>Sordariomycetes</taxon>
        <taxon>Sordariomycetidae</taxon>
        <taxon>Sordariales</taxon>
        <taxon>Lasiosphaeriaceae</taxon>
        <taxon>Lasiosphaeria</taxon>
    </lineage>
</organism>
<dbReference type="EMBL" id="JAUIQD010000005">
    <property type="protein sequence ID" value="KAK3349055.1"/>
    <property type="molecule type" value="Genomic_DNA"/>
</dbReference>
<dbReference type="Gene3D" id="3.40.50.1820">
    <property type="entry name" value="alpha/beta hydrolase"/>
    <property type="match status" value="1"/>
</dbReference>
<sequence>MSPWTFTPFPPLPATLLPNIAFYNATSANQTYQITISHPFEWNPPSPPRNNRTALTLYVIDGNALGLTASEALKRRVPVDASTPDTVVVSIGYPLTDAVYDLAQRRVDFAPPEVPGGPESGADAFLEFIGGALRPWVRGTVFPGVQFTRDALYGHSFGGLFVAYALVKEAGLFDTFLAASPALDWNGGSLLEDVSRTFGTEQGAGEVVANRTGPAVFIGYGGLEQFPARRRTEAEAAFQARKSLYDSFKMPARSHELFHRLKWSGRMRDVVIKEYAGQDHSGVGASAITDGIDYFVDW</sequence>
<evidence type="ECO:0000256" key="2">
    <source>
        <dbReference type="ARBA" id="ARBA00022801"/>
    </source>
</evidence>
<gene>
    <name evidence="3" type="ORF">B0T25DRAFT_547098</name>
</gene>
<accession>A0AAJ0HEI7</accession>
<keyword evidence="2 3" id="KW-0378">Hydrolase</keyword>
<dbReference type="SUPFAM" id="SSF53474">
    <property type="entry name" value="alpha/beta-Hydrolases"/>
    <property type="match status" value="1"/>
</dbReference>
<evidence type="ECO:0000313" key="3">
    <source>
        <dbReference type="EMBL" id="KAK3349055.1"/>
    </source>
</evidence>
<protein>
    <submittedName>
        <fullName evidence="3">Alpha/Beta hydrolase protein</fullName>
    </submittedName>
</protein>
<name>A0AAJ0HEI7_9PEZI</name>
<proteinExistence type="inferred from homology"/>
<dbReference type="InterPro" id="IPR052558">
    <property type="entry name" value="Siderophore_Hydrolase_D"/>
</dbReference>
<dbReference type="AlphaFoldDB" id="A0AAJ0HEI7"/>
<evidence type="ECO:0000256" key="1">
    <source>
        <dbReference type="ARBA" id="ARBA00005622"/>
    </source>
</evidence>
<comment type="caution">
    <text evidence="3">The sequence shown here is derived from an EMBL/GenBank/DDBJ whole genome shotgun (WGS) entry which is preliminary data.</text>
</comment>
<dbReference type="Proteomes" id="UP001275084">
    <property type="component" value="Unassembled WGS sequence"/>
</dbReference>